<evidence type="ECO:0000256" key="1">
    <source>
        <dbReference type="ARBA" id="ARBA00009084"/>
    </source>
</evidence>
<gene>
    <name evidence="6" type="primary">Acey_s0191.g1326</name>
    <name evidence="6" type="synonym">Acey-fum-1</name>
    <name evidence="6" type="ORF">Y032_0191g1326</name>
</gene>
<dbReference type="PANTHER" id="PTHR11444:SF1">
    <property type="entry name" value="FUMARATE HYDRATASE, MITOCHONDRIAL"/>
    <property type="match status" value="1"/>
</dbReference>
<feature type="domain" description="Fumarase C C-terminal" evidence="5">
    <location>
        <begin position="551"/>
        <end position="603"/>
    </location>
</feature>
<keyword evidence="3" id="KW-0456">Lyase</keyword>
<dbReference type="UniPathway" id="UPA00223">
    <property type="reaction ID" value="UER01007"/>
</dbReference>
<dbReference type="FunFam" id="1.10.40.30:FF:000002">
    <property type="entry name" value="Fumarate hydratase class II"/>
    <property type="match status" value="1"/>
</dbReference>
<dbReference type="EMBL" id="JARK01001527">
    <property type="protein sequence ID" value="EYB92703.1"/>
    <property type="molecule type" value="Genomic_DNA"/>
</dbReference>
<feature type="domain" description="Fumarate lyase N-terminal" evidence="4">
    <location>
        <begin position="156"/>
        <end position="484"/>
    </location>
</feature>
<evidence type="ECO:0000313" key="6">
    <source>
        <dbReference type="EMBL" id="EYB92703.1"/>
    </source>
</evidence>
<dbReference type="GO" id="GO:0005739">
    <property type="term" value="C:mitochondrion"/>
    <property type="evidence" value="ECO:0007669"/>
    <property type="project" value="TreeGrafter"/>
</dbReference>
<dbReference type="STRING" id="53326.A0A016SPT9"/>
<evidence type="ECO:0000256" key="3">
    <source>
        <dbReference type="ARBA" id="ARBA00023239"/>
    </source>
</evidence>
<dbReference type="FunFam" id="1.10.275.10:FF:000001">
    <property type="entry name" value="Fumarate hydratase, mitochondrial"/>
    <property type="match status" value="1"/>
</dbReference>
<dbReference type="PRINTS" id="PR00149">
    <property type="entry name" value="FUMRATELYASE"/>
</dbReference>
<dbReference type="PROSITE" id="PS00163">
    <property type="entry name" value="FUMARATE_LYASES"/>
    <property type="match status" value="1"/>
</dbReference>
<dbReference type="OrthoDB" id="1738025at2759"/>
<dbReference type="NCBIfam" id="NF008909">
    <property type="entry name" value="PRK12273.1"/>
    <property type="match status" value="1"/>
</dbReference>
<dbReference type="GO" id="GO:0004333">
    <property type="term" value="F:fumarate hydratase activity"/>
    <property type="evidence" value="ECO:0007669"/>
    <property type="project" value="UniProtKB-EC"/>
</dbReference>
<dbReference type="InterPro" id="IPR000362">
    <property type="entry name" value="Fumarate_lyase_fam"/>
</dbReference>
<dbReference type="CDD" id="cd01362">
    <property type="entry name" value="Fumarase_classII"/>
    <property type="match status" value="1"/>
</dbReference>
<keyword evidence="7" id="KW-1185">Reference proteome</keyword>
<dbReference type="SUPFAM" id="SSF48557">
    <property type="entry name" value="L-aspartase-like"/>
    <property type="match status" value="1"/>
</dbReference>
<dbReference type="Gene3D" id="1.10.275.10">
    <property type="entry name" value="Fumarase/aspartase (N-terminal domain)"/>
    <property type="match status" value="1"/>
</dbReference>
<dbReference type="PANTHER" id="PTHR11444">
    <property type="entry name" value="ASPARTATEAMMONIA/ARGININOSUCCINATE/ADENYLOSUCCINATE LYASE"/>
    <property type="match status" value="1"/>
</dbReference>
<dbReference type="NCBIfam" id="TIGR00979">
    <property type="entry name" value="fumC_II"/>
    <property type="match status" value="1"/>
</dbReference>
<comment type="caution">
    <text evidence="6">The sequence shown here is derived from an EMBL/GenBank/DDBJ whole genome shotgun (WGS) entry which is preliminary data.</text>
</comment>
<evidence type="ECO:0000259" key="5">
    <source>
        <dbReference type="Pfam" id="PF10415"/>
    </source>
</evidence>
<dbReference type="GO" id="GO:0006108">
    <property type="term" value="P:malate metabolic process"/>
    <property type="evidence" value="ECO:0007669"/>
    <property type="project" value="TreeGrafter"/>
</dbReference>
<dbReference type="Gene3D" id="1.10.40.30">
    <property type="entry name" value="Fumarase/aspartase (C-terminal domain)"/>
    <property type="match status" value="1"/>
</dbReference>
<dbReference type="InterPro" id="IPR020557">
    <property type="entry name" value="Fumarate_lyase_CS"/>
</dbReference>
<evidence type="ECO:0000256" key="2">
    <source>
        <dbReference type="ARBA" id="ARBA00012921"/>
    </source>
</evidence>
<sequence length="606" mass="66346">MTLMIDFNRFNGCITLLPPTKSSSFNVTAICVHIDACEKKNINNGTYIAIHSQRAVVLLSKGFITGSTRKVCQNSTRPLNNSRVILQFNSMANLQLIPIGLNLNVPLFHSNGSVYKDHGLKRTEMRALYNYHLNHLAKWTIDPNAFQIRIERDAFGELEVPVDRYYGAATARAQTSFKIGGPEERMPLPVLHAFAIVKKASAMVNAEYGLDKKIADAICKAADEIVAGKLDDHFPLNAWQTTTHWNMNVNEVIANRAIEMLGGVLGSKNPVHPNDHVNMAQSTNDTYPSAMNIAVAREINSRLFPALKQFRDSLQRKSNEFKDIIKIGRTHTQDAVPITLGQEFSGYVQQVENGIDRIRATLPRLYQLVAGGTAVGTGLNTHKGFGEKVVKAIAADTGLPFTTTPNKFEATAAHDSLVEVHGALNTLAASLFKICNDIRFLGSGPRCGLGELHLPENEPGSSIMPGKVNPTQCEALTMVAAQVMANQVAVTIGGANGHFELNVCKPLMVKNNLQSVRLLSDVAVSFTVYCLDGITANKERIAKIMRESLMLVTALNPHIGYDNACKIAKTAHKNGTTLKEEAVKSGLVTPEQFDQWVRPEDMIGPK</sequence>
<proteinExistence type="inferred from homology"/>
<dbReference type="InterPro" id="IPR022761">
    <property type="entry name" value="Fumarate_lyase_N"/>
</dbReference>
<dbReference type="FunFam" id="1.20.200.10:FF:000001">
    <property type="entry name" value="Fumarate hydratase, mitochondrial"/>
    <property type="match status" value="1"/>
</dbReference>
<comment type="similarity">
    <text evidence="1">Belongs to the class-II fumarase/aspartase family. Fumarase subfamily.</text>
</comment>
<organism evidence="6 7">
    <name type="scientific">Ancylostoma ceylanicum</name>
    <dbReference type="NCBI Taxonomy" id="53326"/>
    <lineage>
        <taxon>Eukaryota</taxon>
        <taxon>Metazoa</taxon>
        <taxon>Ecdysozoa</taxon>
        <taxon>Nematoda</taxon>
        <taxon>Chromadorea</taxon>
        <taxon>Rhabditida</taxon>
        <taxon>Rhabditina</taxon>
        <taxon>Rhabditomorpha</taxon>
        <taxon>Strongyloidea</taxon>
        <taxon>Ancylostomatidae</taxon>
        <taxon>Ancylostomatinae</taxon>
        <taxon>Ancylostoma</taxon>
    </lineage>
</organism>
<evidence type="ECO:0000313" key="7">
    <source>
        <dbReference type="Proteomes" id="UP000024635"/>
    </source>
</evidence>
<protein>
    <recommendedName>
        <fullName evidence="2">fumarate hydratase</fullName>
        <ecNumber evidence="2">4.2.1.2</ecNumber>
    </recommendedName>
</protein>
<dbReference type="Pfam" id="PF00206">
    <property type="entry name" value="Lyase_1"/>
    <property type="match status" value="1"/>
</dbReference>
<dbReference type="GO" id="GO:0006106">
    <property type="term" value="P:fumarate metabolic process"/>
    <property type="evidence" value="ECO:0007669"/>
    <property type="project" value="InterPro"/>
</dbReference>
<dbReference type="HAMAP" id="MF_00743">
    <property type="entry name" value="FumaraseC"/>
    <property type="match status" value="1"/>
</dbReference>
<name>A0A016SPT9_9BILA</name>
<dbReference type="InterPro" id="IPR018951">
    <property type="entry name" value="Fumarase_C_C"/>
</dbReference>
<dbReference type="AlphaFoldDB" id="A0A016SPT9"/>
<dbReference type="InterPro" id="IPR005677">
    <property type="entry name" value="Fum_hydII"/>
</dbReference>
<dbReference type="EC" id="4.2.1.2" evidence="2"/>
<dbReference type="Gene3D" id="1.20.200.10">
    <property type="entry name" value="Fumarase/aspartase (Central domain)"/>
    <property type="match status" value="1"/>
</dbReference>
<dbReference type="InterPro" id="IPR008948">
    <property type="entry name" value="L-Aspartase-like"/>
</dbReference>
<dbReference type="Proteomes" id="UP000024635">
    <property type="component" value="Unassembled WGS sequence"/>
</dbReference>
<evidence type="ECO:0000259" key="4">
    <source>
        <dbReference type="Pfam" id="PF00206"/>
    </source>
</evidence>
<dbReference type="Pfam" id="PF10415">
    <property type="entry name" value="FumaraseC_C"/>
    <property type="match status" value="1"/>
</dbReference>
<accession>A0A016SPT9</accession>
<dbReference type="GO" id="GO:0006099">
    <property type="term" value="P:tricarboxylic acid cycle"/>
    <property type="evidence" value="ECO:0007669"/>
    <property type="project" value="UniProtKB-UniPathway"/>
</dbReference>
<reference evidence="7" key="1">
    <citation type="journal article" date="2015" name="Nat. Genet.">
        <title>The genome and transcriptome of the zoonotic hookworm Ancylostoma ceylanicum identify infection-specific gene families.</title>
        <authorList>
            <person name="Schwarz E.M."/>
            <person name="Hu Y."/>
            <person name="Antoshechkin I."/>
            <person name="Miller M.M."/>
            <person name="Sternberg P.W."/>
            <person name="Aroian R.V."/>
        </authorList>
    </citation>
    <scope>NUCLEOTIDE SEQUENCE</scope>
    <source>
        <strain evidence="7">HY135</strain>
    </source>
</reference>
<dbReference type="InterPro" id="IPR024083">
    <property type="entry name" value="Fumarase/histidase_N"/>
</dbReference>